<name>A0A7W9S153_9HYPH</name>
<evidence type="ECO:0000313" key="3">
    <source>
        <dbReference type="EMBL" id="MBB6012202.1"/>
    </source>
</evidence>
<protein>
    <submittedName>
        <fullName evidence="3">Beta-lactamase class D</fullName>
    </submittedName>
</protein>
<reference evidence="3 4" key="1">
    <citation type="submission" date="2020-08" db="EMBL/GenBank/DDBJ databases">
        <title>Genomic Encyclopedia of Type Strains, Phase IV (KMG-IV): sequencing the most valuable type-strain genomes for metagenomic binning, comparative biology and taxonomic classification.</title>
        <authorList>
            <person name="Goeker M."/>
        </authorList>
    </citation>
    <scope>NUCLEOTIDE SEQUENCE [LARGE SCALE GENOMIC DNA]</scope>
    <source>
        <strain evidence="3 4">DSM 11099</strain>
    </source>
</reference>
<keyword evidence="1" id="KW-0732">Signal</keyword>
<evidence type="ECO:0000259" key="2">
    <source>
        <dbReference type="Pfam" id="PF00905"/>
    </source>
</evidence>
<evidence type="ECO:0000256" key="1">
    <source>
        <dbReference type="SAM" id="SignalP"/>
    </source>
</evidence>
<dbReference type="RefSeq" id="WP_183828214.1">
    <property type="nucleotide sequence ID" value="NZ_JACHEU010000001.1"/>
</dbReference>
<comment type="caution">
    <text evidence="3">The sequence shown here is derived from an EMBL/GenBank/DDBJ whole genome shotgun (WGS) entry which is preliminary data.</text>
</comment>
<dbReference type="SUPFAM" id="SSF56601">
    <property type="entry name" value="beta-lactamase/transpeptidase-like"/>
    <property type="match status" value="1"/>
</dbReference>
<gene>
    <name evidence="3" type="ORF">HNR59_001547</name>
</gene>
<dbReference type="Gene3D" id="3.40.710.10">
    <property type="entry name" value="DD-peptidase/beta-lactamase superfamily"/>
    <property type="match status" value="1"/>
</dbReference>
<evidence type="ECO:0000313" key="4">
    <source>
        <dbReference type="Proteomes" id="UP000533306"/>
    </source>
</evidence>
<organism evidence="3 4">
    <name type="scientific">Aquamicrobium lusatiense</name>
    <dbReference type="NCBI Taxonomy" id="89772"/>
    <lineage>
        <taxon>Bacteria</taxon>
        <taxon>Pseudomonadati</taxon>
        <taxon>Pseudomonadota</taxon>
        <taxon>Alphaproteobacteria</taxon>
        <taxon>Hyphomicrobiales</taxon>
        <taxon>Phyllobacteriaceae</taxon>
        <taxon>Aquamicrobium</taxon>
    </lineage>
</organism>
<feature type="chain" id="PRO_5031135152" evidence="1">
    <location>
        <begin position="26"/>
        <end position="273"/>
    </location>
</feature>
<dbReference type="InterPro" id="IPR001460">
    <property type="entry name" value="PCN-bd_Tpept"/>
</dbReference>
<proteinExistence type="predicted"/>
<dbReference type="Pfam" id="PF00905">
    <property type="entry name" value="Transpeptidase"/>
    <property type="match status" value="1"/>
</dbReference>
<dbReference type="EMBL" id="JACHEU010000001">
    <property type="protein sequence ID" value="MBB6012202.1"/>
    <property type="molecule type" value="Genomic_DNA"/>
</dbReference>
<dbReference type="GO" id="GO:0008658">
    <property type="term" value="F:penicillin binding"/>
    <property type="evidence" value="ECO:0007669"/>
    <property type="project" value="InterPro"/>
</dbReference>
<keyword evidence="4" id="KW-1185">Reference proteome</keyword>
<dbReference type="Proteomes" id="UP000533306">
    <property type="component" value="Unassembled WGS sequence"/>
</dbReference>
<feature type="domain" description="Penicillin-binding protein transpeptidase" evidence="2">
    <location>
        <begin position="29"/>
        <end position="261"/>
    </location>
</feature>
<dbReference type="AlphaFoldDB" id="A0A7W9S153"/>
<sequence length="273" mass="29792">MTDLRTFAVALGAVLTALCALPARAAVVCTVIADAHTGSVLVNEGRCEDRVTPASTFKIALAAMGYDSGFLRDAGNPVLPFRPGYPDWGGDAWRRPTAPAAWMRHSVVWYSQQITRELGVEKLRGYGRSFAYGNADFSGDAGKNNALERAWISSSLTISPVEQTVFLRRLITGQLPISRDATARTMAIVESSEISDGWRISGKTGSAYPRKADGTFDRARMWGWYVGWASKGDVTLVFARLAQDDKREKRSAGLRAREALLAQWSALAMRAGR</sequence>
<dbReference type="NCBIfam" id="NF000270">
    <property type="entry name" value="bla_class_D_alt"/>
    <property type="match status" value="1"/>
</dbReference>
<dbReference type="InterPro" id="IPR012338">
    <property type="entry name" value="Beta-lactam/transpept-like"/>
</dbReference>
<accession>A0A7W9S153</accession>
<feature type="signal peptide" evidence="1">
    <location>
        <begin position="1"/>
        <end position="25"/>
    </location>
</feature>